<keyword evidence="5" id="KW-0479">Metal-binding</keyword>
<protein>
    <recommendedName>
        <fullName evidence="11">Zinc carboxypeptidase A 1</fullName>
    </recommendedName>
</protein>
<comment type="cofactor">
    <cofactor evidence="1">
        <name>Zn(2+)</name>
        <dbReference type="ChEBI" id="CHEBI:29105"/>
    </cofactor>
</comment>
<dbReference type="PANTHER" id="PTHR11705:SF140">
    <property type="entry name" value="FI02848P-RELATED"/>
    <property type="match status" value="1"/>
</dbReference>
<name>A0AAV8YG33_9CUCU</name>
<dbReference type="PANTHER" id="PTHR11705">
    <property type="entry name" value="PROTEASE FAMILY M14 CARBOXYPEPTIDASE A,B"/>
    <property type="match status" value="1"/>
</dbReference>
<evidence type="ECO:0000313" key="16">
    <source>
        <dbReference type="Proteomes" id="UP001162162"/>
    </source>
</evidence>
<feature type="non-terminal residue" evidence="15">
    <location>
        <position position="1"/>
    </location>
</feature>
<dbReference type="PROSITE" id="PS52035">
    <property type="entry name" value="PEPTIDASE_M14"/>
    <property type="match status" value="1"/>
</dbReference>
<dbReference type="FunFam" id="3.30.70.340:FF:000002">
    <property type="entry name" value="Carboxypeptidase A"/>
    <property type="match status" value="1"/>
</dbReference>
<proteinExistence type="inferred from homology"/>
<dbReference type="GO" id="GO:0005615">
    <property type="term" value="C:extracellular space"/>
    <property type="evidence" value="ECO:0007669"/>
    <property type="project" value="TreeGrafter"/>
</dbReference>
<organism evidence="15 16">
    <name type="scientific">Aromia moschata</name>
    <dbReference type="NCBI Taxonomy" id="1265417"/>
    <lineage>
        <taxon>Eukaryota</taxon>
        <taxon>Metazoa</taxon>
        <taxon>Ecdysozoa</taxon>
        <taxon>Arthropoda</taxon>
        <taxon>Hexapoda</taxon>
        <taxon>Insecta</taxon>
        <taxon>Pterygota</taxon>
        <taxon>Neoptera</taxon>
        <taxon>Endopterygota</taxon>
        <taxon>Coleoptera</taxon>
        <taxon>Polyphaga</taxon>
        <taxon>Cucujiformia</taxon>
        <taxon>Chrysomeloidea</taxon>
        <taxon>Cerambycidae</taxon>
        <taxon>Cerambycinae</taxon>
        <taxon>Callichromatini</taxon>
        <taxon>Aromia</taxon>
    </lineage>
</organism>
<dbReference type="InterPro" id="IPR003146">
    <property type="entry name" value="M14A_act_pep"/>
</dbReference>
<evidence type="ECO:0000313" key="15">
    <source>
        <dbReference type="EMBL" id="KAJ8950621.1"/>
    </source>
</evidence>
<comment type="caution">
    <text evidence="15">The sequence shown here is derived from an EMBL/GenBank/DDBJ whole genome shotgun (WGS) entry which is preliminary data.</text>
</comment>
<evidence type="ECO:0000256" key="4">
    <source>
        <dbReference type="ARBA" id="ARBA00022670"/>
    </source>
</evidence>
<evidence type="ECO:0000256" key="9">
    <source>
        <dbReference type="ARBA" id="ARBA00023049"/>
    </source>
</evidence>
<dbReference type="FunFam" id="3.40.630.10:FF:000084">
    <property type="entry name" value="Carboxypeptidase B2"/>
    <property type="match status" value="1"/>
</dbReference>
<evidence type="ECO:0000256" key="11">
    <source>
        <dbReference type="ARBA" id="ARBA00069039"/>
    </source>
</evidence>
<dbReference type="GO" id="GO:0006508">
    <property type="term" value="P:proteolysis"/>
    <property type="evidence" value="ECO:0007669"/>
    <property type="project" value="UniProtKB-KW"/>
</dbReference>
<evidence type="ECO:0000259" key="14">
    <source>
        <dbReference type="PROSITE" id="PS52035"/>
    </source>
</evidence>
<evidence type="ECO:0000256" key="12">
    <source>
        <dbReference type="PROSITE-ProRule" id="PRU01379"/>
    </source>
</evidence>
<keyword evidence="6 13" id="KW-0732">Signal</keyword>
<feature type="chain" id="PRO_5043653462" description="Zinc carboxypeptidase A 1" evidence="13">
    <location>
        <begin position="25"/>
        <end position="406"/>
    </location>
</feature>
<dbReference type="SUPFAM" id="SSF54897">
    <property type="entry name" value="Protease propeptides/inhibitors"/>
    <property type="match status" value="1"/>
</dbReference>
<evidence type="ECO:0000256" key="3">
    <source>
        <dbReference type="ARBA" id="ARBA00022645"/>
    </source>
</evidence>
<evidence type="ECO:0000256" key="2">
    <source>
        <dbReference type="ARBA" id="ARBA00005988"/>
    </source>
</evidence>
<evidence type="ECO:0000256" key="7">
    <source>
        <dbReference type="ARBA" id="ARBA00022801"/>
    </source>
</evidence>
<accession>A0AAV8YG33</accession>
<dbReference type="InterPro" id="IPR036990">
    <property type="entry name" value="M14A-like_propep"/>
</dbReference>
<evidence type="ECO:0000256" key="8">
    <source>
        <dbReference type="ARBA" id="ARBA00022833"/>
    </source>
</evidence>
<keyword evidence="8" id="KW-0862">Zinc</keyword>
<dbReference type="Proteomes" id="UP001162162">
    <property type="component" value="Unassembled WGS sequence"/>
</dbReference>
<comment type="similarity">
    <text evidence="2 12">Belongs to the peptidase M14 family.</text>
</comment>
<evidence type="ECO:0000256" key="10">
    <source>
        <dbReference type="ARBA" id="ARBA00023157"/>
    </source>
</evidence>
<dbReference type="GO" id="GO:0008270">
    <property type="term" value="F:zinc ion binding"/>
    <property type="evidence" value="ECO:0007669"/>
    <property type="project" value="InterPro"/>
</dbReference>
<dbReference type="EMBL" id="JAPWTK010000097">
    <property type="protein sequence ID" value="KAJ8950621.1"/>
    <property type="molecule type" value="Genomic_DNA"/>
</dbReference>
<dbReference type="CDD" id="cd03860">
    <property type="entry name" value="M14_CP_A-B_like"/>
    <property type="match status" value="1"/>
</dbReference>
<feature type="domain" description="Peptidase M14" evidence="14">
    <location>
        <begin position="127"/>
        <end position="400"/>
    </location>
</feature>
<gene>
    <name evidence="15" type="ORF">NQ318_010820</name>
</gene>
<dbReference type="InterPro" id="IPR000834">
    <property type="entry name" value="Peptidase_M14"/>
</dbReference>
<dbReference type="PRINTS" id="PR00765">
    <property type="entry name" value="CRBOXYPTASEA"/>
</dbReference>
<dbReference type="GO" id="GO:0004181">
    <property type="term" value="F:metallocarboxypeptidase activity"/>
    <property type="evidence" value="ECO:0007669"/>
    <property type="project" value="InterPro"/>
</dbReference>
<dbReference type="Pfam" id="PF02244">
    <property type="entry name" value="Propep_M14"/>
    <property type="match status" value="1"/>
</dbReference>
<dbReference type="Pfam" id="PF00246">
    <property type="entry name" value="Peptidase_M14"/>
    <property type="match status" value="2"/>
</dbReference>
<dbReference type="Gene3D" id="3.40.630.10">
    <property type="entry name" value="Zn peptidases"/>
    <property type="match status" value="1"/>
</dbReference>
<keyword evidence="9" id="KW-0482">Metalloprotease</keyword>
<evidence type="ECO:0000256" key="6">
    <source>
        <dbReference type="ARBA" id="ARBA00022729"/>
    </source>
</evidence>
<feature type="signal peptide" evidence="13">
    <location>
        <begin position="1"/>
        <end position="24"/>
    </location>
</feature>
<reference evidence="15" key="1">
    <citation type="journal article" date="2023" name="Insect Mol. Biol.">
        <title>Genome sequencing provides insights into the evolution of gene families encoding plant cell wall-degrading enzymes in longhorned beetles.</title>
        <authorList>
            <person name="Shin N.R."/>
            <person name="Okamura Y."/>
            <person name="Kirsch R."/>
            <person name="Pauchet Y."/>
        </authorList>
    </citation>
    <scope>NUCLEOTIDE SEQUENCE</scope>
    <source>
        <strain evidence="15">AMC_N1</strain>
    </source>
</reference>
<sequence>GSSKVVVIMNLAVVLLVWLGIALAEERVRYDGYKVYQVIATTVDEAETLNKLKDNAFFDFWAAPRALNLPVTVMVSPSAQASFESDLKAKSTNYSVLINDVENSIQEEVLRQRASPRVARGAVSFTHYMRYYEMTDYLQSLVQAHPRIASLVNLGKSFEGRDILGVRISSGGSGKTTIFIDAGIHAREWIAPPVALYIIHQLVENPENAALYRDIDWVQRLWRKIRSPNTLCYGVDPNRNFDYYWMLTGASDNQCSEIFAGPRPFSEPETSALRDYLLAHHNEVKLYLTFHSYGQFLLYPWGYSSDLPHDNDELYALGALVDDAISSVAGTRYIIGSSTNVLYAAAGGSDDYVKGLVGVDLSYTIELPGGGLTGFNPAATRILPIVQETWEGIKAYHQYIENKFVH</sequence>
<evidence type="ECO:0000256" key="5">
    <source>
        <dbReference type="ARBA" id="ARBA00022723"/>
    </source>
</evidence>
<evidence type="ECO:0000256" key="1">
    <source>
        <dbReference type="ARBA" id="ARBA00001947"/>
    </source>
</evidence>
<evidence type="ECO:0000256" key="13">
    <source>
        <dbReference type="SAM" id="SignalP"/>
    </source>
</evidence>
<keyword evidence="3" id="KW-0121">Carboxypeptidase</keyword>
<dbReference type="SUPFAM" id="SSF53187">
    <property type="entry name" value="Zn-dependent exopeptidases"/>
    <property type="match status" value="1"/>
</dbReference>
<dbReference type="AlphaFoldDB" id="A0AAV8YG33"/>
<dbReference type="SMART" id="SM00631">
    <property type="entry name" value="Zn_pept"/>
    <property type="match status" value="1"/>
</dbReference>
<keyword evidence="10" id="KW-1015">Disulfide bond</keyword>
<keyword evidence="4" id="KW-0645">Protease</keyword>
<keyword evidence="7" id="KW-0378">Hydrolase</keyword>
<feature type="active site" description="Proton donor/acceptor" evidence="12">
    <location>
        <position position="366"/>
    </location>
</feature>
<keyword evidence="16" id="KW-1185">Reference proteome</keyword>
<dbReference type="Gene3D" id="3.30.70.340">
    <property type="entry name" value="Metallocarboxypeptidase-like"/>
    <property type="match status" value="1"/>
</dbReference>